<feature type="domain" description="HTH tetR-type" evidence="3">
    <location>
        <begin position="14"/>
        <end position="74"/>
    </location>
</feature>
<reference evidence="4" key="1">
    <citation type="submission" date="2022-06" db="EMBL/GenBank/DDBJ databases">
        <title>Vallitalea longa sp. nov., an anaerobic bacterium isolated from marine sediment.</title>
        <authorList>
            <person name="Hirano S."/>
            <person name="Terahara T."/>
            <person name="Mori K."/>
            <person name="Hamada M."/>
            <person name="Matsumoto R."/>
            <person name="Kobayashi T."/>
        </authorList>
    </citation>
    <scope>NUCLEOTIDE SEQUENCE</scope>
    <source>
        <strain evidence="4">SH18-1</strain>
    </source>
</reference>
<feature type="DNA-binding region" description="H-T-H motif" evidence="2">
    <location>
        <begin position="37"/>
        <end position="56"/>
    </location>
</feature>
<dbReference type="PROSITE" id="PS50977">
    <property type="entry name" value="HTH_TETR_2"/>
    <property type="match status" value="1"/>
</dbReference>
<dbReference type="InterPro" id="IPR036271">
    <property type="entry name" value="Tet_transcr_reg_TetR-rel_C_sf"/>
</dbReference>
<keyword evidence="1 2" id="KW-0238">DNA-binding</keyword>
<dbReference type="SUPFAM" id="SSF46689">
    <property type="entry name" value="Homeodomain-like"/>
    <property type="match status" value="1"/>
</dbReference>
<dbReference type="PRINTS" id="PR00455">
    <property type="entry name" value="HTHTETR"/>
</dbReference>
<dbReference type="AlphaFoldDB" id="A0A9W5YDM5"/>
<evidence type="ECO:0000256" key="2">
    <source>
        <dbReference type="PROSITE-ProRule" id="PRU00335"/>
    </source>
</evidence>
<organism evidence="4 5">
    <name type="scientific">Vallitalea longa</name>
    <dbReference type="NCBI Taxonomy" id="2936439"/>
    <lineage>
        <taxon>Bacteria</taxon>
        <taxon>Bacillati</taxon>
        <taxon>Bacillota</taxon>
        <taxon>Clostridia</taxon>
        <taxon>Lachnospirales</taxon>
        <taxon>Vallitaleaceae</taxon>
        <taxon>Vallitalea</taxon>
    </lineage>
</organism>
<proteinExistence type="predicted"/>
<dbReference type="Pfam" id="PF00440">
    <property type="entry name" value="TetR_N"/>
    <property type="match status" value="1"/>
</dbReference>
<dbReference type="Gene3D" id="1.10.10.60">
    <property type="entry name" value="Homeodomain-like"/>
    <property type="match status" value="1"/>
</dbReference>
<evidence type="ECO:0000256" key="1">
    <source>
        <dbReference type="ARBA" id="ARBA00023125"/>
    </source>
</evidence>
<dbReference type="PANTHER" id="PTHR43479">
    <property type="entry name" value="ACREF/ENVCD OPERON REPRESSOR-RELATED"/>
    <property type="match status" value="1"/>
</dbReference>
<dbReference type="InterPro" id="IPR001647">
    <property type="entry name" value="HTH_TetR"/>
</dbReference>
<sequence>MNIENISRRERKKIKTKSNILTAARHLFEEKGYENVLIEDITERSDVSKGTFFNYFTNKEGLMLAVAEDEVFDILELADENFYKIESSKKKIKMIMERLLKDSIPYMQLTGRMVFSTIINSGDSNSPFHKIYELLDSLVDEGKENLEFTKDVTNKVIVNSIIGAYYSLIFRWFDSKEKVTIDDVSSILDIIYKGLSVQ</sequence>
<evidence type="ECO:0000313" key="5">
    <source>
        <dbReference type="Proteomes" id="UP001144256"/>
    </source>
</evidence>
<dbReference type="EMBL" id="BRLB01000006">
    <property type="protein sequence ID" value="GKX29994.1"/>
    <property type="molecule type" value="Genomic_DNA"/>
</dbReference>
<evidence type="ECO:0000259" key="3">
    <source>
        <dbReference type="PROSITE" id="PS50977"/>
    </source>
</evidence>
<comment type="caution">
    <text evidence="4">The sequence shown here is derived from an EMBL/GenBank/DDBJ whole genome shotgun (WGS) entry which is preliminary data.</text>
</comment>
<dbReference type="Gene3D" id="1.10.357.10">
    <property type="entry name" value="Tetracycline Repressor, domain 2"/>
    <property type="match status" value="1"/>
</dbReference>
<dbReference type="Proteomes" id="UP001144256">
    <property type="component" value="Unassembled WGS sequence"/>
</dbReference>
<gene>
    <name evidence="4" type="ORF">SH1V18_24740</name>
</gene>
<protein>
    <submittedName>
        <fullName evidence="4">TetR family transcriptional regulator</fullName>
    </submittedName>
</protein>
<dbReference type="RefSeq" id="WP_281815803.1">
    <property type="nucleotide sequence ID" value="NZ_BRLB01000006.1"/>
</dbReference>
<keyword evidence="5" id="KW-1185">Reference proteome</keyword>
<name>A0A9W5YDM5_9FIRM</name>
<dbReference type="InterPro" id="IPR050624">
    <property type="entry name" value="HTH-type_Tx_Regulator"/>
</dbReference>
<dbReference type="GO" id="GO:0003677">
    <property type="term" value="F:DNA binding"/>
    <property type="evidence" value="ECO:0007669"/>
    <property type="project" value="UniProtKB-UniRule"/>
</dbReference>
<dbReference type="InterPro" id="IPR009057">
    <property type="entry name" value="Homeodomain-like_sf"/>
</dbReference>
<dbReference type="PANTHER" id="PTHR43479:SF11">
    <property type="entry name" value="ACREF_ENVCD OPERON REPRESSOR-RELATED"/>
    <property type="match status" value="1"/>
</dbReference>
<dbReference type="SUPFAM" id="SSF48498">
    <property type="entry name" value="Tetracyclin repressor-like, C-terminal domain"/>
    <property type="match status" value="1"/>
</dbReference>
<evidence type="ECO:0000313" key="4">
    <source>
        <dbReference type="EMBL" id="GKX29994.1"/>
    </source>
</evidence>
<accession>A0A9W5YDM5</accession>